<dbReference type="NCBIfam" id="NF033788">
    <property type="entry name" value="HTH_metalloreg"/>
    <property type="match status" value="1"/>
</dbReference>
<dbReference type="GO" id="GO:0003700">
    <property type="term" value="F:DNA-binding transcription factor activity"/>
    <property type="evidence" value="ECO:0007669"/>
    <property type="project" value="InterPro"/>
</dbReference>
<sequence>MSATAAPDLAALEEKAAEAARLLRLLANERRLLVLCHLAGAGEMTVGRLAEAVGLSQPALSQHLALLREDGLVATRRAAQAVFYRLADPRAACLLGLLRDLYCPPEA</sequence>
<keyword evidence="2" id="KW-0238">DNA-binding</keyword>
<dbReference type="SUPFAM" id="SSF46785">
    <property type="entry name" value="Winged helix' DNA-binding domain"/>
    <property type="match status" value="1"/>
</dbReference>
<proteinExistence type="predicted"/>
<evidence type="ECO:0000256" key="1">
    <source>
        <dbReference type="ARBA" id="ARBA00023015"/>
    </source>
</evidence>
<dbReference type="PRINTS" id="PR00778">
    <property type="entry name" value="HTHARSR"/>
</dbReference>
<dbReference type="InterPro" id="IPR036388">
    <property type="entry name" value="WH-like_DNA-bd_sf"/>
</dbReference>
<evidence type="ECO:0000313" key="5">
    <source>
        <dbReference type="EMBL" id="MCB4822776.1"/>
    </source>
</evidence>
<dbReference type="CDD" id="cd00090">
    <property type="entry name" value="HTH_ARSR"/>
    <property type="match status" value="1"/>
</dbReference>
<dbReference type="SMART" id="SM00418">
    <property type="entry name" value="HTH_ARSR"/>
    <property type="match status" value="1"/>
</dbReference>
<feature type="domain" description="HTH arsR-type" evidence="4">
    <location>
        <begin position="11"/>
        <end position="106"/>
    </location>
</feature>
<dbReference type="EMBL" id="JAJAQI010000018">
    <property type="protein sequence ID" value="MCB4822776.1"/>
    <property type="molecule type" value="Genomic_DNA"/>
</dbReference>
<dbReference type="InterPro" id="IPR036390">
    <property type="entry name" value="WH_DNA-bd_sf"/>
</dbReference>
<keyword evidence="1" id="KW-0805">Transcription regulation</keyword>
<accession>A0A9X1L880</accession>
<dbReference type="InterPro" id="IPR051081">
    <property type="entry name" value="HTH_MetalResp_TranReg"/>
</dbReference>
<evidence type="ECO:0000256" key="3">
    <source>
        <dbReference type="ARBA" id="ARBA00023163"/>
    </source>
</evidence>
<evidence type="ECO:0000256" key="2">
    <source>
        <dbReference type="ARBA" id="ARBA00023125"/>
    </source>
</evidence>
<evidence type="ECO:0000259" key="4">
    <source>
        <dbReference type="PROSITE" id="PS50987"/>
    </source>
</evidence>
<reference evidence="5" key="1">
    <citation type="submission" date="2021-10" db="EMBL/GenBank/DDBJ databases">
        <title>Roseicella aerolatum sp. nov., isolated from aerosols of e-waste dismantling site.</title>
        <authorList>
            <person name="Qin T."/>
        </authorList>
    </citation>
    <scope>NUCLEOTIDE SEQUENCE</scope>
    <source>
        <strain evidence="5">GB24</strain>
    </source>
</reference>
<dbReference type="Pfam" id="PF01022">
    <property type="entry name" value="HTH_5"/>
    <property type="match status" value="1"/>
</dbReference>
<dbReference type="RefSeq" id="WP_226608825.1">
    <property type="nucleotide sequence ID" value="NZ_JAJAQI010000018.1"/>
</dbReference>
<dbReference type="Proteomes" id="UP001139311">
    <property type="component" value="Unassembled WGS sequence"/>
</dbReference>
<dbReference type="GO" id="GO:0003677">
    <property type="term" value="F:DNA binding"/>
    <property type="evidence" value="ECO:0007669"/>
    <property type="project" value="UniProtKB-KW"/>
</dbReference>
<dbReference type="InterPro" id="IPR001845">
    <property type="entry name" value="HTH_ArsR_DNA-bd_dom"/>
</dbReference>
<dbReference type="PANTHER" id="PTHR33154">
    <property type="entry name" value="TRANSCRIPTIONAL REGULATOR, ARSR FAMILY"/>
    <property type="match status" value="1"/>
</dbReference>
<organism evidence="5 6">
    <name type="scientific">Roseicella aerolata</name>
    <dbReference type="NCBI Taxonomy" id="2883479"/>
    <lineage>
        <taxon>Bacteria</taxon>
        <taxon>Pseudomonadati</taxon>
        <taxon>Pseudomonadota</taxon>
        <taxon>Alphaproteobacteria</taxon>
        <taxon>Acetobacterales</taxon>
        <taxon>Roseomonadaceae</taxon>
        <taxon>Roseicella</taxon>
    </lineage>
</organism>
<dbReference type="AlphaFoldDB" id="A0A9X1L880"/>
<evidence type="ECO:0000313" key="6">
    <source>
        <dbReference type="Proteomes" id="UP001139311"/>
    </source>
</evidence>
<keyword evidence="6" id="KW-1185">Reference proteome</keyword>
<dbReference type="Gene3D" id="1.10.10.10">
    <property type="entry name" value="Winged helix-like DNA-binding domain superfamily/Winged helix DNA-binding domain"/>
    <property type="match status" value="1"/>
</dbReference>
<dbReference type="PROSITE" id="PS50987">
    <property type="entry name" value="HTH_ARSR_2"/>
    <property type="match status" value="1"/>
</dbReference>
<dbReference type="PANTHER" id="PTHR33154:SF28">
    <property type="entry name" value="HTH-TYPE TRANSCRIPTIONAL REGULATOR YGAV-RELATED"/>
    <property type="match status" value="1"/>
</dbReference>
<dbReference type="InterPro" id="IPR011991">
    <property type="entry name" value="ArsR-like_HTH"/>
</dbReference>
<name>A0A9X1L880_9PROT</name>
<gene>
    <name evidence="5" type="ORF">LHA35_13645</name>
</gene>
<protein>
    <submittedName>
        <fullName evidence="5">Metalloregulator ArsR/SmtB family transcription factor</fullName>
    </submittedName>
</protein>
<comment type="caution">
    <text evidence="5">The sequence shown here is derived from an EMBL/GenBank/DDBJ whole genome shotgun (WGS) entry which is preliminary data.</text>
</comment>
<keyword evidence="3" id="KW-0804">Transcription</keyword>